<feature type="region of interest" description="Disordered" evidence="1">
    <location>
        <begin position="1"/>
        <end position="25"/>
    </location>
</feature>
<organism evidence="2 3">
    <name type="scientific">Lipomyces starkeyi NRRL Y-11557</name>
    <dbReference type="NCBI Taxonomy" id="675824"/>
    <lineage>
        <taxon>Eukaryota</taxon>
        <taxon>Fungi</taxon>
        <taxon>Dikarya</taxon>
        <taxon>Ascomycota</taxon>
        <taxon>Saccharomycotina</taxon>
        <taxon>Lipomycetes</taxon>
        <taxon>Lipomycetales</taxon>
        <taxon>Lipomycetaceae</taxon>
        <taxon>Lipomyces</taxon>
    </lineage>
</organism>
<proteinExistence type="predicted"/>
<dbReference type="AlphaFoldDB" id="A0A1E3Q9B5"/>
<name>A0A1E3Q9B5_LIPST</name>
<keyword evidence="3" id="KW-1185">Reference proteome</keyword>
<dbReference type="EMBL" id="KV454292">
    <property type="protein sequence ID" value="ODQ74271.1"/>
    <property type="molecule type" value="Genomic_DNA"/>
</dbReference>
<accession>A0A1E3Q9B5</accession>
<reference evidence="2 3" key="1">
    <citation type="journal article" date="2016" name="Proc. Natl. Acad. Sci. U.S.A.">
        <title>Comparative genomics of biotechnologically important yeasts.</title>
        <authorList>
            <person name="Riley R."/>
            <person name="Haridas S."/>
            <person name="Wolfe K.H."/>
            <person name="Lopes M.R."/>
            <person name="Hittinger C.T."/>
            <person name="Goeker M."/>
            <person name="Salamov A.A."/>
            <person name="Wisecaver J.H."/>
            <person name="Long T.M."/>
            <person name="Calvey C.H."/>
            <person name="Aerts A.L."/>
            <person name="Barry K.W."/>
            <person name="Choi C."/>
            <person name="Clum A."/>
            <person name="Coughlan A.Y."/>
            <person name="Deshpande S."/>
            <person name="Douglass A.P."/>
            <person name="Hanson S.J."/>
            <person name="Klenk H.-P."/>
            <person name="LaButti K.M."/>
            <person name="Lapidus A."/>
            <person name="Lindquist E.A."/>
            <person name="Lipzen A.M."/>
            <person name="Meier-Kolthoff J.P."/>
            <person name="Ohm R.A."/>
            <person name="Otillar R.P."/>
            <person name="Pangilinan J.L."/>
            <person name="Peng Y."/>
            <person name="Rokas A."/>
            <person name="Rosa C.A."/>
            <person name="Scheuner C."/>
            <person name="Sibirny A.A."/>
            <person name="Slot J.C."/>
            <person name="Stielow J.B."/>
            <person name="Sun H."/>
            <person name="Kurtzman C.P."/>
            <person name="Blackwell M."/>
            <person name="Grigoriev I.V."/>
            <person name="Jeffries T.W."/>
        </authorList>
    </citation>
    <scope>NUCLEOTIDE SEQUENCE [LARGE SCALE GENOMIC DNA]</scope>
    <source>
        <strain evidence="2 3">NRRL Y-11557</strain>
    </source>
</reference>
<sequence>MDGSSSEKSQLGVAYQEMQTDECNPESSLDLVIQHGDDGNGVQDQVEDAVDDGLMEPAMIDDNLEVHCDITQGSADEYEYDSEFGSEYSERNDQTEENARASVNEIVFDSTISTEVDTVAVECTSSLHQDMEQLPSTPSPQDASNQTAFDLAKGSADVSTMDSTYIDSPTPNNEAHLAAIPGHNFAVSDSNLSHLKEDHGALDPNGRACVQCDRGPVGYEVDVETAEASQYIENNCSEPNQTSPTDREVASNSPYILLSYSLVHSH</sequence>
<evidence type="ECO:0000313" key="2">
    <source>
        <dbReference type="EMBL" id="ODQ74271.1"/>
    </source>
</evidence>
<protein>
    <submittedName>
        <fullName evidence="2">Uncharacterized protein</fullName>
    </submittedName>
</protein>
<evidence type="ECO:0000256" key="1">
    <source>
        <dbReference type="SAM" id="MobiDB-lite"/>
    </source>
</evidence>
<gene>
    <name evidence="2" type="ORF">LIPSTDRAFT_69847</name>
</gene>
<evidence type="ECO:0000313" key="3">
    <source>
        <dbReference type="Proteomes" id="UP000094385"/>
    </source>
</evidence>
<dbReference type="Proteomes" id="UP000094385">
    <property type="component" value="Unassembled WGS sequence"/>
</dbReference>
<dbReference type="OrthoDB" id="10579537at2759"/>